<name>A0A0F9QVY4_9ZZZZ</name>
<gene>
    <name evidence="1" type="ORF">LCGC14_1047720</name>
</gene>
<protein>
    <submittedName>
        <fullName evidence="1">Uncharacterized protein</fullName>
    </submittedName>
</protein>
<reference evidence="1" key="1">
    <citation type="journal article" date="2015" name="Nature">
        <title>Complex archaea that bridge the gap between prokaryotes and eukaryotes.</title>
        <authorList>
            <person name="Spang A."/>
            <person name="Saw J.H."/>
            <person name="Jorgensen S.L."/>
            <person name="Zaremba-Niedzwiedzka K."/>
            <person name="Martijn J."/>
            <person name="Lind A.E."/>
            <person name="van Eijk R."/>
            <person name="Schleper C."/>
            <person name="Guy L."/>
            <person name="Ettema T.J."/>
        </authorList>
    </citation>
    <scope>NUCLEOTIDE SEQUENCE</scope>
</reference>
<dbReference type="EMBL" id="LAZR01004360">
    <property type="protein sequence ID" value="KKN09323.1"/>
    <property type="molecule type" value="Genomic_DNA"/>
</dbReference>
<proteinExistence type="predicted"/>
<dbReference type="AlphaFoldDB" id="A0A0F9QVY4"/>
<organism evidence="1">
    <name type="scientific">marine sediment metagenome</name>
    <dbReference type="NCBI Taxonomy" id="412755"/>
    <lineage>
        <taxon>unclassified sequences</taxon>
        <taxon>metagenomes</taxon>
        <taxon>ecological metagenomes</taxon>
    </lineage>
</organism>
<comment type="caution">
    <text evidence="1">The sequence shown here is derived from an EMBL/GenBank/DDBJ whole genome shotgun (WGS) entry which is preliminary data.</text>
</comment>
<sequence length="75" mass="8471">MSDAWKTSELATCPNMPMGYVQAKKQPGGEYKLFYASTRNEVFVGELFTSAPEARTFFKVQQIKAQAAWTEKSQN</sequence>
<evidence type="ECO:0000313" key="1">
    <source>
        <dbReference type="EMBL" id="KKN09323.1"/>
    </source>
</evidence>
<accession>A0A0F9QVY4</accession>